<evidence type="ECO:0000256" key="2">
    <source>
        <dbReference type="ARBA" id="ARBA00022527"/>
    </source>
</evidence>
<dbReference type="InterPro" id="IPR011009">
    <property type="entry name" value="Kinase-like_dom_sf"/>
</dbReference>
<comment type="catalytic activity">
    <reaction evidence="8">
        <text>L-seryl-[protein] + ATP = O-phospho-L-seryl-[protein] + ADP + H(+)</text>
        <dbReference type="Rhea" id="RHEA:17989"/>
        <dbReference type="Rhea" id="RHEA-COMP:9863"/>
        <dbReference type="Rhea" id="RHEA-COMP:11604"/>
        <dbReference type="ChEBI" id="CHEBI:15378"/>
        <dbReference type="ChEBI" id="CHEBI:29999"/>
        <dbReference type="ChEBI" id="CHEBI:30616"/>
        <dbReference type="ChEBI" id="CHEBI:83421"/>
        <dbReference type="ChEBI" id="CHEBI:456216"/>
        <dbReference type="EC" id="2.7.11.1"/>
    </reaction>
</comment>
<sequence length="370" mass="41316">MQSLAEHFTTIRVLGEGGFGIVKLVKSRQDGQLFAVKLFKKTSNVAEAVRLAEKEIALVKTLVHPNIVGFHGMGDDQNERFIILEYCAGGDLRSMIDEAASRRKPIAHHRIQSIFCQMLLALHYCHHSYKGIRHTLLHRDLKPENVLLSGAGQVKLADFGLAKVMANGLTVTTSFVGTSGYLPPELVAGQPYDHKADIFNLGCILFELCTLRIPNHGLRGVQRAREFLLPAGHSAQMNSLVPMLLAIEPIRHDPERCQDRDPVLNDHMAGSTCHCTGVELIAREARLESKERALVEKRHELARRQDTIKSIEKALHARERMIQAREAALEAKIRRFNGRTSLSSEVMSDICLHPPTPPLKLRAKNPRKGL</sequence>
<dbReference type="AlphaFoldDB" id="A0A8H3U0H6"/>
<comment type="catalytic activity">
    <reaction evidence="7">
        <text>L-threonyl-[protein] + ATP = O-phospho-L-threonyl-[protein] + ADP + H(+)</text>
        <dbReference type="Rhea" id="RHEA:46608"/>
        <dbReference type="Rhea" id="RHEA-COMP:11060"/>
        <dbReference type="Rhea" id="RHEA-COMP:11605"/>
        <dbReference type="ChEBI" id="CHEBI:15378"/>
        <dbReference type="ChEBI" id="CHEBI:30013"/>
        <dbReference type="ChEBI" id="CHEBI:30616"/>
        <dbReference type="ChEBI" id="CHEBI:61977"/>
        <dbReference type="ChEBI" id="CHEBI:456216"/>
        <dbReference type="EC" id="2.7.11.1"/>
    </reaction>
</comment>
<keyword evidence="2 10" id="KW-0723">Serine/threonine-protein kinase</keyword>
<dbReference type="EMBL" id="BLZA01000046">
    <property type="protein sequence ID" value="GHJ89539.1"/>
    <property type="molecule type" value="Genomic_DNA"/>
</dbReference>
<accession>A0A8H3U0H6</accession>
<protein>
    <recommendedName>
        <fullName evidence="1">non-specific serine/threonine protein kinase</fullName>
        <ecNumber evidence="1">2.7.11.1</ecNumber>
    </recommendedName>
</protein>
<comment type="similarity">
    <text evidence="10">Belongs to the protein kinase superfamily.</text>
</comment>
<evidence type="ECO:0000313" key="12">
    <source>
        <dbReference type="EMBL" id="GHJ89539.1"/>
    </source>
</evidence>
<dbReference type="InterPro" id="IPR051131">
    <property type="entry name" value="NEK_Ser/Thr_kinase_NIMA"/>
</dbReference>
<dbReference type="Gene3D" id="1.10.510.10">
    <property type="entry name" value="Transferase(Phosphotransferase) domain 1"/>
    <property type="match status" value="1"/>
</dbReference>
<comment type="caution">
    <text evidence="12">The sequence shown here is derived from an EMBL/GenBank/DDBJ whole genome shotgun (WGS) entry which is preliminary data.</text>
</comment>
<evidence type="ECO:0000256" key="7">
    <source>
        <dbReference type="ARBA" id="ARBA00047899"/>
    </source>
</evidence>
<feature type="binding site" evidence="9">
    <location>
        <position position="37"/>
    </location>
    <ligand>
        <name>ATP</name>
        <dbReference type="ChEBI" id="CHEBI:30616"/>
    </ligand>
</feature>
<keyword evidence="3" id="KW-0808">Transferase</keyword>
<dbReference type="GO" id="GO:0004674">
    <property type="term" value="F:protein serine/threonine kinase activity"/>
    <property type="evidence" value="ECO:0007669"/>
    <property type="project" value="UniProtKB-KW"/>
</dbReference>
<dbReference type="InterPro" id="IPR008271">
    <property type="entry name" value="Ser/Thr_kinase_AS"/>
</dbReference>
<evidence type="ECO:0000259" key="11">
    <source>
        <dbReference type="PROSITE" id="PS50011"/>
    </source>
</evidence>
<keyword evidence="5" id="KW-0418">Kinase</keyword>
<evidence type="ECO:0000313" key="13">
    <source>
        <dbReference type="Proteomes" id="UP000620104"/>
    </source>
</evidence>
<evidence type="ECO:0000256" key="5">
    <source>
        <dbReference type="ARBA" id="ARBA00022777"/>
    </source>
</evidence>
<name>A0A8H3U0H6_9TREE</name>
<dbReference type="PROSITE" id="PS00108">
    <property type="entry name" value="PROTEIN_KINASE_ST"/>
    <property type="match status" value="1"/>
</dbReference>
<keyword evidence="6 9" id="KW-0067">ATP-binding</keyword>
<dbReference type="PANTHER" id="PTHR44899:SF3">
    <property type="entry name" value="SERINE_THREONINE-PROTEIN KINASE NEK1"/>
    <property type="match status" value="1"/>
</dbReference>
<dbReference type="InterPro" id="IPR000719">
    <property type="entry name" value="Prot_kinase_dom"/>
</dbReference>
<dbReference type="InterPro" id="IPR017441">
    <property type="entry name" value="Protein_kinase_ATP_BS"/>
</dbReference>
<evidence type="ECO:0000256" key="3">
    <source>
        <dbReference type="ARBA" id="ARBA00022679"/>
    </source>
</evidence>
<dbReference type="Proteomes" id="UP000620104">
    <property type="component" value="Unassembled WGS sequence"/>
</dbReference>
<dbReference type="SUPFAM" id="SSF56112">
    <property type="entry name" value="Protein kinase-like (PK-like)"/>
    <property type="match status" value="1"/>
</dbReference>
<evidence type="ECO:0000256" key="9">
    <source>
        <dbReference type="PROSITE-ProRule" id="PRU10141"/>
    </source>
</evidence>
<dbReference type="EC" id="2.7.11.1" evidence="1"/>
<dbReference type="PROSITE" id="PS00107">
    <property type="entry name" value="PROTEIN_KINASE_ATP"/>
    <property type="match status" value="1"/>
</dbReference>
<keyword evidence="13" id="KW-1185">Reference proteome</keyword>
<evidence type="ECO:0000256" key="10">
    <source>
        <dbReference type="RuleBase" id="RU000304"/>
    </source>
</evidence>
<dbReference type="GO" id="GO:0005524">
    <property type="term" value="F:ATP binding"/>
    <property type="evidence" value="ECO:0007669"/>
    <property type="project" value="UniProtKB-UniRule"/>
</dbReference>
<evidence type="ECO:0000256" key="8">
    <source>
        <dbReference type="ARBA" id="ARBA00048679"/>
    </source>
</evidence>
<dbReference type="Pfam" id="PF00069">
    <property type="entry name" value="Pkinase"/>
    <property type="match status" value="1"/>
</dbReference>
<dbReference type="PANTHER" id="PTHR44899">
    <property type="entry name" value="CAMK FAMILY PROTEIN KINASE"/>
    <property type="match status" value="1"/>
</dbReference>
<feature type="domain" description="Protein kinase" evidence="11">
    <location>
        <begin position="8"/>
        <end position="264"/>
    </location>
</feature>
<reference evidence="12" key="1">
    <citation type="submission" date="2020-07" db="EMBL/GenBank/DDBJ databases">
        <title>Draft Genome Sequence of a Deep-Sea Yeast, Naganishia (Cryptococcus) liquefaciens strain N6.</title>
        <authorList>
            <person name="Han Y.W."/>
            <person name="Kajitani R."/>
            <person name="Morimoto H."/>
            <person name="Parhat M."/>
            <person name="Tsubouchi H."/>
            <person name="Bakenova O."/>
            <person name="Ogata M."/>
            <person name="Argunhan B."/>
            <person name="Aoki R."/>
            <person name="Kajiwara S."/>
            <person name="Itoh T."/>
            <person name="Iwasaki H."/>
        </authorList>
    </citation>
    <scope>NUCLEOTIDE SEQUENCE</scope>
    <source>
        <strain evidence="12">N6</strain>
    </source>
</reference>
<evidence type="ECO:0000256" key="6">
    <source>
        <dbReference type="ARBA" id="ARBA00022840"/>
    </source>
</evidence>
<evidence type="ECO:0000256" key="1">
    <source>
        <dbReference type="ARBA" id="ARBA00012513"/>
    </source>
</evidence>
<dbReference type="SMART" id="SM00220">
    <property type="entry name" value="S_TKc"/>
    <property type="match status" value="1"/>
</dbReference>
<dbReference type="FunFam" id="3.30.200.20:FF:000042">
    <property type="entry name" value="Aurora kinase A"/>
    <property type="match status" value="1"/>
</dbReference>
<evidence type="ECO:0000256" key="4">
    <source>
        <dbReference type="ARBA" id="ARBA00022741"/>
    </source>
</evidence>
<dbReference type="OrthoDB" id="10250725at2759"/>
<dbReference type="PROSITE" id="PS50011">
    <property type="entry name" value="PROTEIN_KINASE_DOM"/>
    <property type="match status" value="1"/>
</dbReference>
<gene>
    <name evidence="12" type="ORF">NliqN6_5941</name>
</gene>
<proteinExistence type="inferred from homology"/>
<organism evidence="12 13">
    <name type="scientific">Naganishia liquefaciens</name>
    <dbReference type="NCBI Taxonomy" id="104408"/>
    <lineage>
        <taxon>Eukaryota</taxon>
        <taxon>Fungi</taxon>
        <taxon>Dikarya</taxon>
        <taxon>Basidiomycota</taxon>
        <taxon>Agaricomycotina</taxon>
        <taxon>Tremellomycetes</taxon>
        <taxon>Filobasidiales</taxon>
        <taxon>Filobasidiaceae</taxon>
        <taxon>Naganishia</taxon>
    </lineage>
</organism>
<keyword evidence="4 9" id="KW-0547">Nucleotide-binding</keyword>